<dbReference type="InterPro" id="IPR004072">
    <property type="entry name" value="Vmron_rcpt_1"/>
</dbReference>
<evidence type="ECO:0000256" key="2">
    <source>
        <dbReference type="ARBA" id="ARBA00004651"/>
    </source>
</evidence>
<dbReference type="Gene3D" id="1.20.1070.10">
    <property type="entry name" value="Rhodopsin 7-helix transmembrane proteins"/>
    <property type="match status" value="1"/>
</dbReference>
<evidence type="ECO:0000256" key="3">
    <source>
        <dbReference type="ARBA" id="ARBA00010663"/>
    </source>
</evidence>
<feature type="transmembrane region" description="Helical" evidence="13">
    <location>
        <begin position="51"/>
        <end position="75"/>
    </location>
</feature>
<keyword evidence="4 13" id="KW-1003">Cell membrane</keyword>
<evidence type="ECO:0000256" key="13">
    <source>
        <dbReference type="RuleBase" id="RU364061"/>
    </source>
</evidence>
<keyword evidence="7 13" id="KW-1133">Transmembrane helix</keyword>
<evidence type="ECO:0000256" key="8">
    <source>
        <dbReference type="ARBA" id="ARBA00023040"/>
    </source>
</evidence>
<dbReference type="PROSITE" id="PS50262">
    <property type="entry name" value="G_PROTEIN_RECEP_F1_2"/>
    <property type="match status" value="1"/>
</dbReference>
<sequence length="301" mass="34138">MSLDLAIGIIFLSQTTVGILGNFSLLYHYLFLSHTGCRLKSTNVILKHLTLANSLVFLSKGLPQAMTAFGLKYFFNDFGCKFILYVERVGRGVSIGITCLLCVFQTIMISPINSRWKHFKAKAPKHIGYSIPFCWILYLVVNFILPAYVVVTYSNKNTTEKGDFGYCFSIGRDKIVDSLYAALSVFPEFLLSVLIILSSSFMIFILHRHKQRVRHIHGTKVSSRSSPESRATQSILVLVTTFVSFHTLSSILHVYIVLFHNPSWWLVNTAALISACFPTVSPFLLMRHDSSVFRLCFLWVR</sequence>
<evidence type="ECO:0000256" key="11">
    <source>
        <dbReference type="ARBA" id="ARBA00023180"/>
    </source>
</evidence>
<evidence type="ECO:0000313" key="16">
    <source>
        <dbReference type="Proteomes" id="UP000233040"/>
    </source>
</evidence>
<dbReference type="Ensembl" id="ENSCCAT00000044555.1">
    <property type="protein sequence ID" value="ENSCCAP00000027004.1"/>
    <property type="gene ID" value="ENSCCAG00000031320.1"/>
</dbReference>
<dbReference type="Pfam" id="PF03402">
    <property type="entry name" value="V1R"/>
    <property type="match status" value="1"/>
</dbReference>
<dbReference type="PANTHER" id="PTHR24062">
    <property type="entry name" value="VOMERONASAL TYPE-1 RECEPTOR"/>
    <property type="match status" value="1"/>
</dbReference>
<evidence type="ECO:0000313" key="15">
    <source>
        <dbReference type="Ensembl" id="ENSCCAP00000027004.1"/>
    </source>
</evidence>
<dbReference type="GO" id="GO:0005886">
    <property type="term" value="C:plasma membrane"/>
    <property type="evidence" value="ECO:0007669"/>
    <property type="project" value="UniProtKB-SubCell"/>
</dbReference>
<evidence type="ECO:0000256" key="5">
    <source>
        <dbReference type="ARBA" id="ARBA00022507"/>
    </source>
</evidence>
<keyword evidence="8 13" id="KW-0297">G-protein coupled receptor</keyword>
<evidence type="ECO:0000256" key="7">
    <source>
        <dbReference type="ARBA" id="ARBA00022989"/>
    </source>
</evidence>
<feature type="transmembrane region" description="Helical" evidence="13">
    <location>
        <begin position="133"/>
        <end position="151"/>
    </location>
</feature>
<feature type="transmembrane region" description="Helical" evidence="13">
    <location>
        <begin position="264"/>
        <end position="285"/>
    </location>
</feature>
<dbReference type="FunFam" id="1.20.1070.10:FF:000033">
    <property type="entry name" value="Vomeronasal type-1 receptor"/>
    <property type="match status" value="1"/>
</dbReference>
<dbReference type="CDD" id="cd13949">
    <property type="entry name" value="7tm_V1R_pheromone"/>
    <property type="match status" value="1"/>
</dbReference>
<name>A0A2K5RFU7_CEBIM</name>
<reference evidence="15" key="2">
    <citation type="submission" date="2025-09" db="UniProtKB">
        <authorList>
            <consortium name="Ensembl"/>
        </authorList>
    </citation>
    <scope>IDENTIFICATION</scope>
</reference>
<feature type="transmembrane region" description="Helical" evidence="13">
    <location>
        <begin position="6"/>
        <end position="30"/>
    </location>
</feature>
<keyword evidence="6 13" id="KW-0812">Transmembrane</keyword>
<feature type="domain" description="G-protein coupled receptors family 1 profile" evidence="14">
    <location>
        <begin position="21"/>
        <end position="285"/>
    </location>
</feature>
<evidence type="ECO:0000256" key="12">
    <source>
        <dbReference type="ARBA" id="ARBA00023224"/>
    </source>
</evidence>
<dbReference type="Proteomes" id="UP000233040">
    <property type="component" value="Unassembled WGS sequence"/>
</dbReference>
<protein>
    <recommendedName>
        <fullName evidence="13">Vomeronasal type-1 receptor</fullName>
    </recommendedName>
</protein>
<dbReference type="InterPro" id="IPR017452">
    <property type="entry name" value="GPCR_Rhodpsn_7TM"/>
</dbReference>
<evidence type="ECO:0000259" key="14">
    <source>
        <dbReference type="PROSITE" id="PS50262"/>
    </source>
</evidence>
<reference evidence="15" key="1">
    <citation type="submission" date="2025-08" db="UniProtKB">
        <authorList>
            <consortium name="Ensembl"/>
        </authorList>
    </citation>
    <scope>IDENTIFICATION</scope>
</reference>
<evidence type="ECO:0000256" key="1">
    <source>
        <dbReference type="ARBA" id="ARBA00003878"/>
    </source>
</evidence>
<dbReference type="GO" id="GO:0019236">
    <property type="term" value="P:response to pheromone"/>
    <property type="evidence" value="ECO:0007669"/>
    <property type="project" value="UniProtKB-KW"/>
</dbReference>
<evidence type="ECO:0000256" key="9">
    <source>
        <dbReference type="ARBA" id="ARBA00023136"/>
    </source>
</evidence>
<evidence type="ECO:0000256" key="10">
    <source>
        <dbReference type="ARBA" id="ARBA00023170"/>
    </source>
</evidence>
<feature type="transmembrane region" description="Helical" evidence="13">
    <location>
        <begin position="235"/>
        <end position="258"/>
    </location>
</feature>
<dbReference type="GO" id="GO:0016503">
    <property type="term" value="F:pheromone receptor activity"/>
    <property type="evidence" value="ECO:0007669"/>
    <property type="project" value="InterPro"/>
</dbReference>
<evidence type="ECO:0000256" key="4">
    <source>
        <dbReference type="ARBA" id="ARBA00022475"/>
    </source>
</evidence>
<comment type="similarity">
    <text evidence="3 13">Belongs to the G-protein coupled receptor 1 family.</text>
</comment>
<comment type="subcellular location">
    <subcellularLocation>
        <location evidence="2 13">Cell membrane</location>
        <topology evidence="2 13">Multi-pass membrane protein</topology>
    </subcellularLocation>
</comment>
<dbReference type="GO" id="GO:0007606">
    <property type="term" value="P:sensory perception of chemical stimulus"/>
    <property type="evidence" value="ECO:0007669"/>
    <property type="project" value="UniProtKB-ARBA"/>
</dbReference>
<keyword evidence="12 13" id="KW-0807">Transducer</keyword>
<keyword evidence="11" id="KW-0325">Glycoprotein</keyword>
<dbReference type="AlphaFoldDB" id="A0A2K5RFU7"/>
<dbReference type="PRINTS" id="PR01534">
    <property type="entry name" value="VOMERONASL1R"/>
</dbReference>
<accession>A0A2K5RFU7</accession>
<comment type="function">
    <text evidence="1">Putative pheromone receptor.</text>
</comment>
<dbReference type="GeneTree" id="ENSGT00960000186612"/>
<dbReference type="OMA" id="CFSWIRN"/>
<keyword evidence="10 13" id="KW-0675">Receptor</keyword>
<keyword evidence="16" id="KW-1185">Reference proteome</keyword>
<organism evidence="15 16">
    <name type="scientific">Cebus imitator</name>
    <name type="common">Panamanian white-faced capuchin</name>
    <name type="synonym">Cebus capucinus imitator</name>
    <dbReference type="NCBI Taxonomy" id="2715852"/>
    <lineage>
        <taxon>Eukaryota</taxon>
        <taxon>Metazoa</taxon>
        <taxon>Chordata</taxon>
        <taxon>Craniata</taxon>
        <taxon>Vertebrata</taxon>
        <taxon>Euteleostomi</taxon>
        <taxon>Mammalia</taxon>
        <taxon>Eutheria</taxon>
        <taxon>Euarchontoglires</taxon>
        <taxon>Primates</taxon>
        <taxon>Haplorrhini</taxon>
        <taxon>Platyrrhini</taxon>
        <taxon>Cebidae</taxon>
        <taxon>Cebinae</taxon>
        <taxon>Cebus</taxon>
    </lineage>
</organism>
<evidence type="ECO:0000256" key="6">
    <source>
        <dbReference type="ARBA" id="ARBA00022692"/>
    </source>
</evidence>
<keyword evidence="9 13" id="KW-0472">Membrane</keyword>
<feature type="transmembrane region" description="Helical" evidence="13">
    <location>
        <begin position="95"/>
        <end position="112"/>
    </location>
</feature>
<dbReference type="SUPFAM" id="SSF81321">
    <property type="entry name" value="Family A G protein-coupled receptor-like"/>
    <property type="match status" value="1"/>
</dbReference>
<feature type="transmembrane region" description="Helical" evidence="13">
    <location>
        <begin position="189"/>
        <end position="206"/>
    </location>
</feature>
<proteinExistence type="inferred from homology"/>
<keyword evidence="5 13" id="KW-0589">Pheromone response</keyword>